<protein>
    <submittedName>
        <fullName evidence="3">Uncharacterized protein</fullName>
    </submittedName>
</protein>
<feature type="compositionally biased region" description="Polar residues" evidence="1">
    <location>
        <begin position="59"/>
        <end position="72"/>
    </location>
</feature>
<keyword evidence="2" id="KW-0732">Signal</keyword>
<dbReference type="EMBL" id="OIVN01000779">
    <property type="protein sequence ID" value="SPC85392.1"/>
    <property type="molecule type" value="Genomic_DNA"/>
</dbReference>
<accession>A0A2N9FDY4</accession>
<sequence length="108" mass="11485">MAREMKSFISLLIILVLLLSFKSEARPFNILKSGRHHHQGIESKGFFVGLYLGAIKQSGPSPGQGNKFTDAQTFGAVKDGPSPGQGNKFTDAQTFGVAKDGPSPGQGH</sequence>
<proteinExistence type="predicted"/>
<dbReference type="PANTHER" id="PTHR34663:SF9">
    <property type="entry name" value="OS06G0637400 PROTEIN"/>
    <property type="match status" value="1"/>
</dbReference>
<organism evidence="3">
    <name type="scientific">Fagus sylvatica</name>
    <name type="common">Beechnut</name>
    <dbReference type="NCBI Taxonomy" id="28930"/>
    <lineage>
        <taxon>Eukaryota</taxon>
        <taxon>Viridiplantae</taxon>
        <taxon>Streptophyta</taxon>
        <taxon>Embryophyta</taxon>
        <taxon>Tracheophyta</taxon>
        <taxon>Spermatophyta</taxon>
        <taxon>Magnoliopsida</taxon>
        <taxon>eudicotyledons</taxon>
        <taxon>Gunneridae</taxon>
        <taxon>Pentapetalae</taxon>
        <taxon>rosids</taxon>
        <taxon>fabids</taxon>
        <taxon>Fagales</taxon>
        <taxon>Fagaceae</taxon>
        <taxon>Fagus</taxon>
    </lineage>
</organism>
<feature type="region of interest" description="Disordered" evidence="1">
    <location>
        <begin position="59"/>
        <end position="108"/>
    </location>
</feature>
<feature type="signal peptide" evidence="2">
    <location>
        <begin position="1"/>
        <end position="25"/>
    </location>
</feature>
<dbReference type="InterPro" id="IPR044700">
    <property type="entry name" value="PIP2/PIPL1"/>
</dbReference>
<dbReference type="PANTHER" id="PTHR34663">
    <property type="entry name" value="OS06G0637400 PROTEIN"/>
    <property type="match status" value="1"/>
</dbReference>
<dbReference type="AlphaFoldDB" id="A0A2N9FDY4"/>
<dbReference type="GO" id="GO:0045087">
    <property type="term" value="P:innate immune response"/>
    <property type="evidence" value="ECO:0007669"/>
    <property type="project" value="InterPro"/>
</dbReference>
<name>A0A2N9FDY4_FAGSY</name>
<feature type="compositionally biased region" description="Polar residues" evidence="1">
    <location>
        <begin position="84"/>
        <end position="93"/>
    </location>
</feature>
<feature type="chain" id="PRO_5014770353" evidence="2">
    <location>
        <begin position="26"/>
        <end position="108"/>
    </location>
</feature>
<gene>
    <name evidence="3" type="ORF">FSB_LOCUS13274</name>
</gene>
<evidence type="ECO:0000256" key="2">
    <source>
        <dbReference type="SAM" id="SignalP"/>
    </source>
</evidence>
<reference evidence="3" key="1">
    <citation type="submission" date="2018-02" db="EMBL/GenBank/DDBJ databases">
        <authorList>
            <person name="Cohen D.B."/>
            <person name="Kent A.D."/>
        </authorList>
    </citation>
    <scope>NUCLEOTIDE SEQUENCE</scope>
</reference>
<evidence type="ECO:0000313" key="3">
    <source>
        <dbReference type="EMBL" id="SPC85392.1"/>
    </source>
</evidence>
<evidence type="ECO:0000256" key="1">
    <source>
        <dbReference type="SAM" id="MobiDB-lite"/>
    </source>
</evidence>
<dbReference type="GO" id="GO:0050793">
    <property type="term" value="P:regulation of developmental process"/>
    <property type="evidence" value="ECO:0007669"/>
    <property type="project" value="InterPro"/>
</dbReference>